<dbReference type="PANTHER" id="PTHR12526:SF630">
    <property type="entry name" value="GLYCOSYLTRANSFERASE"/>
    <property type="match status" value="1"/>
</dbReference>
<dbReference type="RefSeq" id="WP_154938445.1">
    <property type="nucleotide sequence ID" value="NZ_VIXA01000001.1"/>
</dbReference>
<proteinExistence type="predicted"/>
<dbReference type="Pfam" id="PF00534">
    <property type="entry name" value="Glycos_transf_1"/>
    <property type="match status" value="1"/>
</dbReference>
<dbReference type="AlphaFoldDB" id="A0A561WYJ2"/>
<dbReference type="EMBL" id="VIXA01000001">
    <property type="protein sequence ID" value="TWG28924.1"/>
    <property type="molecule type" value="Genomic_DNA"/>
</dbReference>
<comment type="caution">
    <text evidence="3">The sequence shown here is derived from an EMBL/GenBank/DDBJ whole genome shotgun (WGS) entry which is preliminary data.</text>
</comment>
<gene>
    <name evidence="3" type="ORF">FHX75_112083</name>
</gene>
<name>A0A561WYJ2_9ACTN</name>
<dbReference type="SUPFAM" id="SSF53756">
    <property type="entry name" value="UDP-Glycosyltransferase/glycogen phosphorylase"/>
    <property type="match status" value="1"/>
</dbReference>
<feature type="domain" description="Glycosyl transferase family 1" evidence="2">
    <location>
        <begin position="213"/>
        <end position="372"/>
    </location>
</feature>
<reference evidence="3 4" key="1">
    <citation type="submission" date="2019-06" db="EMBL/GenBank/DDBJ databases">
        <title>Sequencing the genomes of 1000 actinobacteria strains.</title>
        <authorList>
            <person name="Klenk H.-P."/>
        </authorList>
    </citation>
    <scope>NUCLEOTIDE SEQUENCE [LARGE SCALE GENOMIC DNA]</scope>
    <source>
        <strain evidence="3 4">DSM 102131</strain>
    </source>
</reference>
<dbReference type="CDD" id="cd03801">
    <property type="entry name" value="GT4_PimA-like"/>
    <property type="match status" value="1"/>
</dbReference>
<dbReference type="Gene3D" id="3.40.50.2000">
    <property type="entry name" value="Glycogen Phosphorylase B"/>
    <property type="match status" value="1"/>
</dbReference>
<keyword evidence="4" id="KW-1185">Reference proteome</keyword>
<evidence type="ECO:0000259" key="2">
    <source>
        <dbReference type="Pfam" id="PF00534"/>
    </source>
</evidence>
<dbReference type="Proteomes" id="UP000319927">
    <property type="component" value="Unassembled WGS sequence"/>
</dbReference>
<dbReference type="InterPro" id="IPR001296">
    <property type="entry name" value="Glyco_trans_1"/>
</dbReference>
<dbReference type="OrthoDB" id="3171021at2"/>
<keyword evidence="1 3" id="KW-0808">Transferase</keyword>
<evidence type="ECO:0000256" key="1">
    <source>
        <dbReference type="ARBA" id="ARBA00022679"/>
    </source>
</evidence>
<evidence type="ECO:0000313" key="3">
    <source>
        <dbReference type="EMBL" id="TWG28924.1"/>
    </source>
</evidence>
<protein>
    <submittedName>
        <fullName evidence="3">Glycosyltransferase involved in cell wall biosynthesis</fullName>
    </submittedName>
</protein>
<dbReference type="GO" id="GO:0016757">
    <property type="term" value="F:glycosyltransferase activity"/>
    <property type="evidence" value="ECO:0007669"/>
    <property type="project" value="InterPro"/>
</dbReference>
<sequence length="399" mass="44551">MSGDRGLLSIDIDQMSDGTPVTYRVLATSRAFQPGYRGGGPVRSLEKILDSCPAHVEVMLVTRDRDLGTSDPYPGLSARWVRRRGALVHYLRVSDVRNWVRLARQLRARRIDLLYVNSLWSLFSQVPVLAAAVGLLPVRSILLAPRGELSPGALRLKAGKKRLFLLFWAPLLKRLRVRWQACSDLEARHIAARFPWARIIVHGQQTSLPDDARPPQDRPDGPLRLVFISRISPMKNLDLALAGLHKVTRPVNFDIFGPLEDQAYWARCQRLMAGMPANVTVRYRGSLPPEQVIRTFGEYDAFLLPTRGENFGHVILESLAASCPLICSDETPWNDLIEAGGGAVVRPLTADAVAAGVERFAALSPTDRRRARDRAAEAFGAWRGQQRFTNLFEEVRLLG</sequence>
<evidence type="ECO:0000313" key="4">
    <source>
        <dbReference type="Proteomes" id="UP000319927"/>
    </source>
</evidence>
<organism evidence="3 4">
    <name type="scientific">Micromonospora palomenae</name>
    <dbReference type="NCBI Taxonomy" id="1461247"/>
    <lineage>
        <taxon>Bacteria</taxon>
        <taxon>Bacillati</taxon>
        <taxon>Actinomycetota</taxon>
        <taxon>Actinomycetes</taxon>
        <taxon>Micromonosporales</taxon>
        <taxon>Micromonosporaceae</taxon>
        <taxon>Micromonospora</taxon>
    </lineage>
</organism>
<accession>A0A561WYJ2</accession>
<dbReference type="PANTHER" id="PTHR12526">
    <property type="entry name" value="GLYCOSYLTRANSFERASE"/>
    <property type="match status" value="1"/>
</dbReference>